<protein>
    <submittedName>
        <fullName evidence="1">Uncharacterized protein</fullName>
    </submittedName>
</protein>
<gene>
    <name evidence="1" type="ordered locus">BBR47_50340</name>
</gene>
<dbReference type="AlphaFoldDB" id="C0Z5A5"/>
<dbReference type="HOGENOM" id="CLU_2080274_0_0_9"/>
<evidence type="ECO:0000313" key="2">
    <source>
        <dbReference type="Proteomes" id="UP000001877"/>
    </source>
</evidence>
<accession>C0Z5A5</accession>
<dbReference type="Proteomes" id="UP000001877">
    <property type="component" value="Chromosome"/>
</dbReference>
<dbReference type="RefSeq" id="WP_015893264.1">
    <property type="nucleotide sequence ID" value="NC_012491.1"/>
</dbReference>
<sequence length="117" mass="13149">MILHDFHPLSFLIAQKKSQISRIHLKIWLSFYYLSVSESVRSSQEGTNDSDPDISVCGQTPNSGKVSAILLHDPILVDVPDLFAKGNKKNVLPAKNTRIAIESFENSRNRLLSSYFC</sequence>
<organism evidence="1 2">
    <name type="scientific">Brevibacillus brevis (strain 47 / JCM 6285 / NBRC 100599)</name>
    <dbReference type="NCBI Taxonomy" id="358681"/>
    <lineage>
        <taxon>Bacteria</taxon>
        <taxon>Bacillati</taxon>
        <taxon>Bacillota</taxon>
        <taxon>Bacilli</taxon>
        <taxon>Bacillales</taxon>
        <taxon>Paenibacillaceae</taxon>
        <taxon>Brevibacillus</taxon>
    </lineage>
</organism>
<dbReference type="STRING" id="358681.BBR47_50340"/>
<dbReference type="EMBL" id="AP008955">
    <property type="protein sequence ID" value="BAH46011.1"/>
    <property type="molecule type" value="Genomic_DNA"/>
</dbReference>
<reference evidence="1 2" key="1">
    <citation type="submission" date="2005-03" db="EMBL/GenBank/DDBJ databases">
        <title>Brevibacillus brevis strain 47, complete genome.</title>
        <authorList>
            <person name="Hosoyama A."/>
            <person name="Yamada R."/>
            <person name="Hongo Y."/>
            <person name="Terui Y."/>
            <person name="Ankai A."/>
            <person name="Masuyama W."/>
            <person name="Sekiguchi M."/>
            <person name="Takeda T."/>
            <person name="Asano K."/>
            <person name="Ohji S."/>
            <person name="Ichikawa N."/>
            <person name="Narita S."/>
            <person name="Aoki N."/>
            <person name="Miura H."/>
            <person name="Matsushita S."/>
            <person name="Sekigawa T."/>
            <person name="Yamagata H."/>
            <person name="Yoshikawa H."/>
            <person name="Udaka S."/>
            <person name="Tanikawa S."/>
            <person name="Fujita N."/>
        </authorList>
    </citation>
    <scope>NUCLEOTIDE SEQUENCE [LARGE SCALE GENOMIC DNA]</scope>
    <source>
        <strain evidence="2">47 / JCM 6285 / NBRC 100599</strain>
    </source>
</reference>
<evidence type="ECO:0000313" key="1">
    <source>
        <dbReference type="EMBL" id="BAH46011.1"/>
    </source>
</evidence>
<proteinExistence type="predicted"/>
<dbReference type="KEGG" id="bbe:BBR47_50340"/>
<keyword evidence="2" id="KW-1185">Reference proteome</keyword>
<name>C0Z5A5_BREBN</name>